<proteinExistence type="predicted"/>
<feature type="region of interest" description="Disordered" evidence="1">
    <location>
        <begin position="1"/>
        <end position="44"/>
    </location>
</feature>
<dbReference type="Proteomes" id="UP000234681">
    <property type="component" value="Chromosome 10"/>
</dbReference>
<evidence type="ECO:0000313" key="2">
    <source>
        <dbReference type="EMBL" id="EDM04385.1"/>
    </source>
</evidence>
<evidence type="ECO:0000256" key="1">
    <source>
        <dbReference type="SAM" id="MobiDB-lite"/>
    </source>
</evidence>
<accession>A6HED0</accession>
<dbReference type="AlphaFoldDB" id="A6HED0"/>
<sequence length="44" mass="4176">MQGFFGGTCAVGGAGSGPGDSVLDRTSPEGTLAGRASSDATSKD</sequence>
<feature type="compositionally biased region" description="Gly residues" evidence="1">
    <location>
        <begin position="1"/>
        <end position="18"/>
    </location>
</feature>
<protein>
    <submittedName>
        <fullName evidence="2">RCG34138</fullName>
    </submittedName>
</protein>
<dbReference type="EMBL" id="CH473948">
    <property type="protein sequence ID" value="EDM04385.1"/>
    <property type="molecule type" value="Genomic_DNA"/>
</dbReference>
<organism evidence="2 3">
    <name type="scientific">Rattus norvegicus</name>
    <name type="common">Rat</name>
    <dbReference type="NCBI Taxonomy" id="10116"/>
    <lineage>
        <taxon>Eukaryota</taxon>
        <taxon>Metazoa</taxon>
        <taxon>Chordata</taxon>
        <taxon>Craniata</taxon>
        <taxon>Vertebrata</taxon>
        <taxon>Euteleostomi</taxon>
        <taxon>Mammalia</taxon>
        <taxon>Eutheria</taxon>
        <taxon>Euarchontoglires</taxon>
        <taxon>Glires</taxon>
        <taxon>Rodentia</taxon>
        <taxon>Myomorpha</taxon>
        <taxon>Muroidea</taxon>
        <taxon>Muridae</taxon>
        <taxon>Murinae</taxon>
        <taxon>Rattus</taxon>
    </lineage>
</organism>
<evidence type="ECO:0000313" key="3">
    <source>
        <dbReference type="Proteomes" id="UP000234681"/>
    </source>
</evidence>
<reference evidence="2 3" key="1">
    <citation type="submission" date="2005-07" db="EMBL/GenBank/DDBJ databases">
        <authorList>
            <person name="Mural R.J."/>
            <person name="Li P.W."/>
            <person name="Adams M.D."/>
            <person name="Amanatides P.G."/>
            <person name="Baden-Tillson H."/>
            <person name="Barnstead M."/>
            <person name="Chin S.H."/>
            <person name="Dew I."/>
            <person name="Evans C.A."/>
            <person name="Ferriera S."/>
            <person name="Flanigan M."/>
            <person name="Fosler C."/>
            <person name="Glodek A."/>
            <person name="Gu Z."/>
            <person name="Holt R.A."/>
            <person name="Jennings D."/>
            <person name="Kraft C.L."/>
            <person name="Lu F."/>
            <person name="Nguyen T."/>
            <person name="Nusskern D.R."/>
            <person name="Pfannkoch C.M."/>
            <person name="Sitter C."/>
            <person name="Sutton G.G."/>
            <person name="Venter J.C."/>
            <person name="Wang Z."/>
            <person name="Woodage T."/>
            <person name="Zheng X.H."/>
            <person name="Zhong F."/>
        </authorList>
    </citation>
    <scope>NUCLEOTIDE SEQUENCE [LARGE SCALE GENOMIC DNA]</scope>
    <source>
        <strain>BN</strain>
        <strain evidence="3">Sprague-Dawley</strain>
    </source>
</reference>
<gene>
    <name evidence="2" type="ORF">rCG_34138</name>
</gene>
<name>A6HED0_RAT</name>